<proteinExistence type="predicted"/>
<evidence type="ECO:0000313" key="3">
    <source>
        <dbReference type="EMBL" id="UVC54009.1"/>
    </source>
</evidence>
<evidence type="ECO:0000256" key="1">
    <source>
        <dbReference type="SAM" id="MobiDB-lite"/>
    </source>
</evidence>
<reference evidence="3" key="1">
    <citation type="submission" date="2022-07" db="EMBL/GenBank/DDBJ databases">
        <title>Evaluation of T. orientalis genome assembly methods using nanopore sequencing and analysis of variation between genomes.</title>
        <authorList>
            <person name="Yam J."/>
            <person name="Micallef M.L."/>
            <person name="Liu M."/>
            <person name="Djordjevic S.P."/>
            <person name="Bogema D.R."/>
            <person name="Jenkins C."/>
        </authorList>
    </citation>
    <scope>NUCLEOTIDE SEQUENCE</scope>
    <source>
        <strain evidence="3">Fish Creek</strain>
    </source>
</reference>
<evidence type="ECO:0000256" key="2">
    <source>
        <dbReference type="SAM" id="SignalP"/>
    </source>
</evidence>
<gene>
    <name evidence="3" type="ORF">MACJ_003335</name>
</gene>
<accession>A0A976SK44</accession>
<feature type="chain" id="PRO_5036925625" evidence="2">
    <location>
        <begin position="21"/>
        <end position="360"/>
    </location>
</feature>
<feature type="compositionally biased region" description="Basic and acidic residues" evidence="1">
    <location>
        <begin position="311"/>
        <end position="323"/>
    </location>
</feature>
<name>A0A976SK44_THEOR</name>
<sequence>MNFATALLFLVEASLLLVKAHRLDFTSKVLSADDVDQHTLKAKNVQDYREVKLFVSKSSDGFDSVLEGNFMVWGNDKNYKCIYAKVYFKDGKTLGLKLGLMLRAPSNFSTENSKQAFLRKVGDRWLEVNRKVFWEFVKRTFDLNYADRDYETDEEFDPMESNLEIARPPLNRLKYITDGRPKPNFPLEVSKDLPEEPKENELEDIVLVIPSRDESEHAYPLSELDNIPNPPKVTKPKKDLGEKAHPMIELDNITGPVKVTKPKKDLGEKAHPMIELDNITGPVKVTKPKKDLGEKAHPMTELDNITGPVKETPEGKTDRLRKKVEEKSVVAKDGKDGEKSSFLTNSLLIPGIIMMFYTLN</sequence>
<dbReference type="Proteomes" id="UP000244803">
    <property type="component" value="Chromosome 1"/>
</dbReference>
<feature type="region of interest" description="Disordered" evidence="1">
    <location>
        <begin position="303"/>
        <end position="323"/>
    </location>
</feature>
<dbReference type="EMBL" id="CP056065">
    <property type="protein sequence ID" value="UVC54009.1"/>
    <property type="molecule type" value="Genomic_DNA"/>
</dbReference>
<feature type="signal peptide" evidence="2">
    <location>
        <begin position="1"/>
        <end position="20"/>
    </location>
</feature>
<protein>
    <submittedName>
        <fullName evidence="3">Uncharacterized protein</fullName>
    </submittedName>
</protein>
<keyword evidence="2" id="KW-0732">Signal</keyword>
<dbReference type="AlphaFoldDB" id="A0A976SK44"/>
<organism evidence="3 4">
    <name type="scientific">Theileria orientalis</name>
    <dbReference type="NCBI Taxonomy" id="68886"/>
    <lineage>
        <taxon>Eukaryota</taxon>
        <taxon>Sar</taxon>
        <taxon>Alveolata</taxon>
        <taxon>Apicomplexa</taxon>
        <taxon>Aconoidasida</taxon>
        <taxon>Piroplasmida</taxon>
        <taxon>Theileriidae</taxon>
        <taxon>Theileria</taxon>
    </lineage>
</organism>
<evidence type="ECO:0000313" key="4">
    <source>
        <dbReference type="Proteomes" id="UP000244803"/>
    </source>
</evidence>